<evidence type="ECO:0000256" key="8">
    <source>
        <dbReference type="ARBA" id="ARBA00023211"/>
    </source>
</evidence>
<feature type="binding site" evidence="10">
    <location>
        <position position="239"/>
    </location>
    <ligand>
        <name>Mn(2+)</name>
        <dbReference type="ChEBI" id="CHEBI:29035"/>
    </ligand>
</feature>
<keyword evidence="2 10" id="KW-0479">Metal-binding</keyword>
<dbReference type="EC" id="3.1.-.-" evidence="10"/>
<dbReference type="AlphaFoldDB" id="A0A2M9A365"/>
<dbReference type="NCBIfam" id="TIGR00287">
    <property type="entry name" value="cas1"/>
    <property type="match status" value="1"/>
</dbReference>
<evidence type="ECO:0000256" key="4">
    <source>
        <dbReference type="ARBA" id="ARBA00022801"/>
    </source>
</evidence>
<gene>
    <name evidence="10" type="primary">cas1</name>
    <name evidence="11" type="ORF">BGX16_0004</name>
    <name evidence="12" type="ORF">BGX16_2894</name>
</gene>
<dbReference type="CDD" id="cd09634">
    <property type="entry name" value="Cas1_I-II-III"/>
    <property type="match status" value="1"/>
</dbReference>
<dbReference type="GO" id="GO:0004519">
    <property type="term" value="F:endonuclease activity"/>
    <property type="evidence" value="ECO:0007669"/>
    <property type="project" value="UniProtKB-UniRule"/>
</dbReference>
<dbReference type="EMBL" id="PGEX01000001">
    <property type="protein sequence ID" value="PJJ40098.1"/>
    <property type="molecule type" value="Genomic_DNA"/>
</dbReference>
<dbReference type="GO" id="GO:0051607">
    <property type="term" value="P:defense response to virus"/>
    <property type="evidence" value="ECO:0007669"/>
    <property type="project" value="UniProtKB-UniRule"/>
</dbReference>
<dbReference type="GO" id="GO:0043571">
    <property type="term" value="P:maintenance of CRISPR repeat elements"/>
    <property type="evidence" value="ECO:0007669"/>
    <property type="project" value="UniProtKB-UniRule"/>
</dbReference>
<comment type="caution">
    <text evidence="11">The sequence shown here is derived from an EMBL/GenBank/DDBJ whole genome shotgun (WGS) entry which is preliminary data.</text>
</comment>
<evidence type="ECO:0000256" key="5">
    <source>
        <dbReference type="ARBA" id="ARBA00022842"/>
    </source>
</evidence>
<reference evidence="11 13" key="1">
    <citation type="submission" date="2017-11" db="EMBL/GenBank/DDBJ databases">
        <title>Animal gut microbial communities from fecal samples from Wisconsin, USA.</title>
        <authorList>
            <person name="Neumann A."/>
        </authorList>
    </citation>
    <scope>NUCLEOTIDE SEQUENCE [LARGE SCALE GENOMIC DNA]</scope>
    <source>
        <strain evidence="11 13">UWS3</strain>
    </source>
</reference>
<keyword evidence="13" id="KW-1185">Reference proteome</keyword>
<feature type="binding site" evidence="10">
    <location>
        <position position="159"/>
    </location>
    <ligand>
        <name>Mn(2+)</name>
        <dbReference type="ChEBI" id="CHEBI:29035"/>
    </ligand>
</feature>
<comment type="similarity">
    <text evidence="10">Belongs to the CRISPR-associated endonuclease Cas1 family.</text>
</comment>
<evidence type="ECO:0000256" key="3">
    <source>
        <dbReference type="ARBA" id="ARBA00022759"/>
    </source>
</evidence>
<proteinExistence type="inferred from homology"/>
<dbReference type="PANTHER" id="PTHR34353:SF2">
    <property type="entry name" value="CRISPR-ASSOCIATED ENDONUCLEASE CAS1 1"/>
    <property type="match status" value="1"/>
</dbReference>
<dbReference type="RefSeq" id="WP_100424225.1">
    <property type="nucleotide sequence ID" value="NZ_PGEX01000001.1"/>
</dbReference>
<dbReference type="OrthoDB" id="9803119at2"/>
<feature type="binding site" evidence="10">
    <location>
        <position position="224"/>
    </location>
    <ligand>
        <name>Mn(2+)</name>
        <dbReference type="ChEBI" id="CHEBI:29035"/>
    </ligand>
</feature>
<protein>
    <recommendedName>
        <fullName evidence="10">CRISPR-associated endonuclease Cas1</fullName>
        <ecNumber evidence="10">3.1.-.-</ecNumber>
    </recommendedName>
</protein>
<evidence type="ECO:0000256" key="6">
    <source>
        <dbReference type="ARBA" id="ARBA00023118"/>
    </source>
</evidence>
<keyword evidence="5 10" id="KW-0460">Magnesium</keyword>
<dbReference type="PANTHER" id="PTHR34353">
    <property type="entry name" value="CRISPR-ASSOCIATED ENDONUCLEASE CAS1 1"/>
    <property type="match status" value="1"/>
</dbReference>
<dbReference type="Gene3D" id="1.20.120.920">
    <property type="entry name" value="CRISPR-associated endonuclease Cas1, C-terminal domain"/>
    <property type="match status" value="1"/>
</dbReference>
<accession>A0A2M9A365</accession>
<keyword evidence="7 10" id="KW-0238">DNA-binding</keyword>
<evidence type="ECO:0000313" key="12">
    <source>
        <dbReference type="EMBL" id="PJJ42843.1"/>
    </source>
</evidence>
<comment type="subunit">
    <text evidence="9 10">Homodimer, forms a heterotetramer with a Cas2 homodimer.</text>
</comment>
<dbReference type="GO" id="GO:0016787">
    <property type="term" value="F:hydrolase activity"/>
    <property type="evidence" value="ECO:0007669"/>
    <property type="project" value="UniProtKB-KW"/>
</dbReference>
<evidence type="ECO:0000256" key="2">
    <source>
        <dbReference type="ARBA" id="ARBA00022723"/>
    </source>
</evidence>
<comment type="function">
    <text evidence="10">CRISPR (clustered regularly interspaced short palindromic repeat), is an adaptive immune system that provides protection against mobile genetic elements (viruses, transposable elements and conjugative plasmids). CRISPR clusters contain spacers, sequences complementary to antecedent mobile elements, and target invading nucleic acids. CRISPR clusters are transcribed and processed into CRISPR RNA (crRNA). Acts as a dsDNA endonuclease. Involved in the integration of spacer DNA into the CRISPR cassette.</text>
</comment>
<sequence>MNLYITEQGTSIRKQGNHLRLTKADKLVGDYLISEISSVNIMGAASISSDAMASLNDAGASVAFLDRGGRFKGKYTSQSAKNVYLRLAQYDAFRNRHESFEIARGFVVSKIESGIALLNACDKNPHNPFRFDARPAMQKSLQSAMDCSGTDKNTLRGIEGNAAKIYFSSYAQCLMNGIRFPGRKFHPCTDPVNALLSLGYAFTAKRIEALLETYGFDPAIGFLHEPEYGRASLACDMLEEFRHPLVDRLVLKILNRKFIGTTDFVRKGDSDDSPLQLTREGMAAFIRHYEEFCDSPNRVVPDNEGASWNSLMRLRVEALRRRLLKKKQNTVGITTQEAA</sequence>
<dbReference type="InterPro" id="IPR002729">
    <property type="entry name" value="CRISPR-assoc_Cas1"/>
</dbReference>
<dbReference type="InterPro" id="IPR042206">
    <property type="entry name" value="CRISPR-assoc_Cas1_C"/>
</dbReference>
<organism evidence="11 13">
    <name type="scientific">Hallerella succinigenes</name>
    <dbReference type="NCBI Taxonomy" id="1896222"/>
    <lineage>
        <taxon>Bacteria</taxon>
        <taxon>Pseudomonadati</taxon>
        <taxon>Fibrobacterota</taxon>
        <taxon>Fibrobacteria</taxon>
        <taxon>Fibrobacterales</taxon>
        <taxon>Fibrobacteraceae</taxon>
        <taxon>Hallerella</taxon>
    </lineage>
</organism>
<keyword evidence="3 10" id="KW-0255">Endonuclease</keyword>
<keyword evidence="4 10" id="KW-0378">Hydrolase</keyword>
<keyword evidence="6 10" id="KW-0051">Antiviral defense</keyword>
<evidence type="ECO:0000256" key="7">
    <source>
        <dbReference type="ARBA" id="ARBA00023125"/>
    </source>
</evidence>
<dbReference type="InterPro" id="IPR050646">
    <property type="entry name" value="Cas1"/>
</dbReference>
<dbReference type="EMBL" id="PGEX01000001">
    <property type="protein sequence ID" value="PJJ42843.1"/>
    <property type="molecule type" value="Genomic_DNA"/>
</dbReference>
<dbReference type="GO" id="GO:0046872">
    <property type="term" value="F:metal ion binding"/>
    <property type="evidence" value="ECO:0007669"/>
    <property type="project" value="UniProtKB-UniRule"/>
</dbReference>
<evidence type="ECO:0000256" key="9">
    <source>
        <dbReference type="ARBA" id="ARBA00038592"/>
    </source>
</evidence>
<evidence type="ECO:0000256" key="10">
    <source>
        <dbReference type="HAMAP-Rule" id="MF_01470"/>
    </source>
</evidence>
<dbReference type="Gene3D" id="3.100.10.20">
    <property type="entry name" value="CRISPR-associated endonuclease Cas1, N-terminal domain"/>
    <property type="match status" value="1"/>
</dbReference>
<dbReference type="InterPro" id="IPR042211">
    <property type="entry name" value="CRISPR-assoc_Cas1_N"/>
</dbReference>
<evidence type="ECO:0000313" key="11">
    <source>
        <dbReference type="EMBL" id="PJJ40098.1"/>
    </source>
</evidence>
<name>A0A2M9A365_9BACT</name>
<dbReference type="HAMAP" id="MF_01470">
    <property type="entry name" value="Cas1"/>
    <property type="match status" value="1"/>
</dbReference>
<keyword evidence="1 10" id="KW-0540">Nuclease</keyword>
<evidence type="ECO:0000313" key="13">
    <source>
        <dbReference type="Proteomes" id="UP000231134"/>
    </source>
</evidence>
<dbReference type="Pfam" id="PF01867">
    <property type="entry name" value="Cas_Cas1"/>
    <property type="match status" value="1"/>
</dbReference>
<dbReference type="Proteomes" id="UP000231134">
    <property type="component" value="Unassembled WGS sequence"/>
</dbReference>
<dbReference type="GO" id="GO:0003677">
    <property type="term" value="F:DNA binding"/>
    <property type="evidence" value="ECO:0007669"/>
    <property type="project" value="UniProtKB-KW"/>
</dbReference>
<evidence type="ECO:0000256" key="1">
    <source>
        <dbReference type="ARBA" id="ARBA00022722"/>
    </source>
</evidence>
<keyword evidence="8 10" id="KW-0464">Manganese</keyword>
<comment type="cofactor">
    <cofactor evidence="10">
        <name>Mg(2+)</name>
        <dbReference type="ChEBI" id="CHEBI:18420"/>
    </cofactor>
    <cofactor evidence="10">
        <name>Mn(2+)</name>
        <dbReference type="ChEBI" id="CHEBI:29035"/>
    </cofactor>
</comment>